<evidence type="ECO:0000256" key="9">
    <source>
        <dbReference type="ARBA" id="ARBA00022605"/>
    </source>
</evidence>
<evidence type="ECO:0000256" key="13">
    <source>
        <dbReference type="ARBA" id="ARBA00023027"/>
    </source>
</evidence>
<evidence type="ECO:0000256" key="4">
    <source>
        <dbReference type="ARBA" id="ARBA00008319"/>
    </source>
</evidence>
<comment type="catalytic activity">
    <reaction evidence="1 18">
        <text>(2R,3S)-3-isopropylmalate + NAD(+) = 4-methyl-2-oxopentanoate + CO2 + NADH</text>
        <dbReference type="Rhea" id="RHEA:32271"/>
        <dbReference type="ChEBI" id="CHEBI:16526"/>
        <dbReference type="ChEBI" id="CHEBI:17865"/>
        <dbReference type="ChEBI" id="CHEBI:35121"/>
        <dbReference type="ChEBI" id="CHEBI:57540"/>
        <dbReference type="ChEBI" id="CHEBI:57945"/>
        <dbReference type="EC" id="1.1.1.85"/>
    </reaction>
</comment>
<dbReference type="GO" id="GO:0009098">
    <property type="term" value="P:L-leucine biosynthetic process"/>
    <property type="evidence" value="ECO:0007669"/>
    <property type="project" value="UniProtKB-UniRule"/>
</dbReference>
<evidence type="ECO:0000256" key="14">
    <source>
        <dbReference type="ARBA" id="ARBA00023211"/>
    </source>
</evidence>
<dbReference type="InterPro" id="IPR019818">
    <property type="entry name" value="IsoCit/isopropylmalate_DH_CS"/>
</dbReference>
<organism evidence="20 21">
    <name type="scientific">Acidovorax soli</name>
    <dbReference type="NCBI Taxonomy" id="592050"/>
    <lineage>
        <taxon>Bacteria</taxon>
        <taxon>Pseudomonadati</taxon>
        <taxon>Pseudomonadota</taxon>
        <taxon>Betaproteobacteria</taxon>
        <taxon>Burkholderiales</taxon>
        <taxon>Comamonadaceae</taxon>
        <taxon>Acidovorax</taxon>
    </lineage>
</organism>
<dbReference type="AlphaFoldDB" id="A0A7X0U965"/>
<evidence type="ECO:0000256" key="16">
    <source>
        <dbReference type="NCBIfam" id="TIGR00169"/>
    </source>
</evidence>
<evidence type="ECO:0000256" key="7">
    <source>
        <dbReference type="ARBA" id="ARBA00019276"/>
    </source>
</evidence>
<evidence type="ECO:0000313" key="21">
    <source>
        <dbReference type="Proteomes" id="UP000575083"/>
    </source>
</evidence>
<dbReference type="Pfam" id="PF00180">
    <property type="entry name" value="Iso_dh"/>
    <property type="match status" value="1"/>
</dbReference>
<comment type="similarity">
    <text evidence="4">Belongs to the isocitrate and isopropylmalate dehydrogenases family. LeuB type 1 subfamily.</text>
</comment>
<keyword evidence="11" id="KW-0460">Magnesium</keyword>
<keyword evidence="8 18" id="KW-0432">Leucine biosynthesis</keyword>
<dbReference type="InterPro" id="IPR024084">
    <property type="entry name" value="IsoPropMal-DH-like_dom"/>
</dbReference>
<dbReference type="PANTHER" id="PTHR42979">
    <property type="entry name" value="3-ISOPROPYLMALATE DEHYDROGENASE"/>
    <property type="match status" value="1"/>
</dbReference>
<dbReference type="SUPFAM" id="SSF53659">
    <property type="entry name" value="Isocitrate/Isopropylmalate dehydrogenase-like"/>
    <property type="match status" value="1"/>
</dbReference>
<keyword evidence="15 18" id="KW-0100">Branched-chain amino acid biosynthesis</keyword>
<evidence type="ECO:0000313" key="20">
    <source>
        <dbReference type="EMBL" id="MBB6559708.1"/>
    </source>
</evidence>
<evidence type="ECO:0000256" key="18">
    <source>
        <dbReference type="RuleBase" id="RU004445"/>
    </source>
</evidence>
<evidence type="ECO:0000256" key="11">
    <source>
        <dbReference type="ARBA" id="ARBA00022842"/>
    </source>
</evidence>
<name>A0A7X0U965_9BURK</name>
<evidence type="ECO:0000256" key="12">
    <source>
        <dbReference type="ARBA" id="ARBA00023002"/>
    </source>
</evidence>
<dbReference type="RefSeq" id="WP_409362552.1">
    <property type="nucleotide sequence ID" value="NZ_JACHLK010000004.1"/>
</dbReference>
<comment type="subunit">
    <text evidence="5 18">Homodimer.</text>
</comment>
<dbReference type="Gene3D" id="3.40.718.10">
    <property type="entry name" value="Isopropylmalate Dehydrogenase"/>
    <property type="match status" value="1"/>
</dbReference>
<evidence type="ECO:0000256" key="6">
    <source>
        <dbReference type="ARBA" id="ARBA00013101"/>
    </source>
</evidence>
<sequence length="372" mass="38876">MPCIAFLPGEGIGPEVLAQARAVLEDLRGPGFGFDAVEVPVGAVACDAHGHPLPQATLAAACAADAVLFGAVGDPRHDHLPRALRPEQAILGLRRGLGLYASLRHIRIDAATAVLSPLKASVVQGVDLLVVRELDGDVYTATPKGQRIAAEEPFAGDAEGFDSMRYAAGEVQRVAHVAFRAARARRGQLASVDKANVLETSRLWRQVVSEVGRDHYPDVQLRHWYADNAAMALVASPRDFDVVLAGNLFGDILSDVASVLTGSIGLPAAALLGDGEPGRTRGLFEAGHGTALDIAGQDRANPVGCIRAAALLLRHALARPDLADRVEAAVLAALAQGWRTADIAIPDTPAHLRVGTQAMGDAIRQALAPAGN</sequence>
<evidence type="ECO:0000256" key="3">
    <source>
        <dbReference type="ARBA" id="ARBA00004762"/>
    </source>
</evidence>
<comment type="pathway">
    <text evidence="3 18">Amino-acid biosynthesis; L-leucine biosynthesis; L-leucine from 3-methyl-2-oxobutanoate: step 3/4.</text>
</comment>
<comment type="cofactor">
    <cofactor evidence="18">
        <name>Mg(2+)</name>
        <dbReference type="ChEBI" id="CHEBI:18420"/>
    </cofactor>
    <cofactor evidence="18">
        <name>Mn(2+)</name>
        <dbReference type="ChEBI" id="CHEBI:29035"/>
    </cofactor>
    <text evidence="18">Binds 1 Mg(2+) or Mn(2+) ion per subunit.</text>
</comment>
<keyword evidence="9" id="KW-0028">Amino-acid biosynthesis</keyword>
<feature type="domain" description="Isopropylmalate dehydrogenase-like" evidence="19">
    <location>
        <begin position="3"/>
        <end position="363"/>
    </location>
</feature>
<keyword evidence="21" id="KW-1185">Reference proteome</keyword>
<dbReference type="NCBIfam" id="TIGR00169">
    <property type="entry name" value="leuB"/>
    <property type="match status" value="1"/>
</dbReference>
<comment type="caution">
    <text evidence="20">The sequence shown here is derived from an EMBL/GenBank/DDBJ whole genome shotgun (WGS) entry which is preliminary data.</text>
</comment>
<dbReference type="PROSITE" id="PS00470">
    <property type="entry name" value="IDH_IMDH"/>
    <property type="match status" value="1"/>
</dbReference>
<evidence type="ECO:0000256" key="8">
    <source>
        <dbReference type="ARBA" id="ARBA00022430"/>
    </source>
</evidence>
<evidence type="ECO:0000256" key="2">
    <source>
        <dbReference type="ARBA" id="ARBA00001936"/>
    </source>
</evidence>
<comment type="function">
    <text evidence="18">Catalyzes the oxidation of 3-carboxy-2-hydroxy-4-methylpentanoate (3-isopropylmalate) to 3-carboxy-4-methyl-2-oxopentanoate. The product decarboxylates to 4-methyl-2 oxopentanoate.</text>
</comment>
<dbReference type="FunFam" id="3.40.718.10:FF:000006">
    <property type="entry name" value="3-isopropylmalate dehydrogenase"/>
    <property type="match status" value="1"/>
</dbReference>
<keyword evidence="12 17" id="KW-0560">Oxidoreductase</keyword>
<evidence type="ECO:0000256" key="10">
    <source>
        <dbReference type="ARBA" id="ARBA00022723"/>
    </source>
</evidence>
<accession>A0A7X0U965</accession>
<dbReference type="Proteomes" id="UP000575083">
    <property type="component" value="Unassembled WGS sequence"/>
</dbReference>
<evidence type="ECO:0000259" key="19">
    <source>
        <dbReference type="SMART" id="SM01329"/>
    </source>
</evidence>
<proteinExistence type="inferred from homology"/>
<dbReference type="SMART" id="SM01329">
    <property type="entry name" value="Iso_dh"/>
    <property type="match status" value="1"/>
</dbReference>
<dbReference type="EMBL" id="JACHLK010000004">
    <property type="protein sequence ID" value="MBB6559708.1"/>
    <property type="molecule type" value="Genomic_DNA"/>
</dbReference>
<dbReference type="UniPathway" id="UPA00048">
    <property type="reaction ID" value="UER00072"/>
</dbReference>
<keyword evidence="14" id="KW-0464">Manganese</keyword>
<gene>
    <name evidence="20" type="ORF">HNP48_002380</name>
</gene>
<dbReference type="GO" id="GO:0000287">
    <property type="term" value="F:magnesium ion binding"/>
    <property type="evidence" value="ECO:0007669"/>
    <property type="project" value="InterPro"/>
</dbReference>
<dbReference type="GO" id="GO:0003862">
    <property type="term" value="F:3-isopropylmalate dehydrogenase activity"/>
    <property type="evidence" value="ECO:0007669"/>
    <property type="project" value="UniProtKB-UniRule"/>
</dbReference>
<keyword evidence="10 18" id="KW-0479">Metal-binding</keyword>
<reference evidence="20 21" key="1">
    <citation type="submission" date="2020-08" db="EMBL/GenBank/DDBJ databases">
        <title>Functional genomics of gut bacteria from endangered species of beetles.</title>
        <authorList>
            <person name="Carlos-Shanley C."/>
        </authorList>
    </citation>
    <scope>NUCLEOTIDE SEQUENCE [LARGE SCALE GENOMIC DNA]</scope>
    <source>
        <strain evidence="20 21">S00198</strain>
    </source>
</reference>
<dbReference type="PANTHER" id="PTHR42979:SF1">
    <property type="entry name" value="3-ISOPROPYLMALATE DEHYDROGENASE"/>
    <property type="match status" value="1"/>
</dbReference>
<keyword evidence="13 18" id="KW-0520">NAD</keyword>
<evidence type="ECO:0000256" key="17">
    <source>
        <dbReference type="RuleBase" id="RU004443"/>
    </source>
</evidence>
<evidence type="ECO:0000256" key="15">
    <source>
        <dbReference type="ARBA" id="ARBA00023304"/>
    </source>
</evidence>
<evidence type="ECO:0000256" key="5">
    <source>
        <dbReference type="ARBA" id="ARBA00011738"/>
    </source>
</evidence>
<protein>
    <recommendedName>
        <fullName evidence="7 16">3-isopropylmalate dehydrogenase</fullName>
        <ecNumber evidence="6 16">1.1.1.85</ecNumber>
    </recommendedName>
</protein>
<dbReference type="GO" id="GO:0005829">
    <property type="term" value="C:cytosol"/>
    <property type="evidence" value="ECO:0007669"/>
    <property type="project" value="TreeGrafter"/>
</dbReference>
<dbReference type="InterPro" id="IPR004429">
    <property type="entry name" value="Isopropylmalate_DH"/>
</dbReference>
<dbReference type="GO" id="GO:0051287">
    <property type="term" value="F:NAD binding"/>
    <property type="evidence" value="ECO:0007669"/>
    <property type="project" value="InterPro"/>
</dbReference>
<evidence type="ECO:0000256" key="1">
    <source>
        <dbReference type="ARBA" id="ARBA00000624"/>
    </source>
</evidence>
<comment type="cofactor">
    <cofactor evidence="2">
        <name>Mn(2+)</name>
        <dbReference type="ChEBI" id="CHEBI:29035"/>
    </cofactor>
</comment>
<dbReference type="EC" id="1.1.1.85" evidence="6 16"/>